<dbReference type="Proteomes" id="UP000190449">
    <property type="component" value="Unassembled WGS sequence"/>
</dbReference>
<organism evidence="1 2">
    <name type="scientific">Fibrobacter intestinalis</name>
    <dbReference type="NCBI Taxonomy" id="28122"/>
    <lineage>
        <taxon>Bacteria</taxon>
        <taxon>Pseudomonadati</taxon>
        <taxon>Fibrobacterota</taxon>
        <taxon>Fibrobacteria</taxon>
        <taxon>Fibrobacterales</taxon>
        <taxon>Fibrobacteraceae</taxon>
        <taxon>Fibrobacter</taxon>
    </lineage>
</organism>
<gene>
    <name evidence="1" type="ORF">SAMN02745108_02342</name>
</gene>
<accession>A0A1T4QNH8</accession>
<dbReference type="AlphaFoldDB" id="A0A1T4QNH8"/>
<sequence>MSVQFFEDFFWGGLPLARTMLLATPSPRGSTPKTPNSGAILSHALWTRIPSFFTIILFDIAPYRLMRSARFIEYLL</sequence>
<dbReference type="EMBL" id="FUWU01000050">
    <property type="protein sequence ID" value="SKA04798.1"/>
    <property type="molecule type" value="Genomic_DNA"/>
</dbReference>
<name>A0A1T4QNH8_9BACT</name>
<protein>
    <submittedName>
        <fullName evidence="1">Uncharacterized protein</fullName>
    </submittedName>
</protein>
<evidence type="ECO:0000313" key="2">
    <source>
        <dbReference type="Proteomes" id="UP000190449"/>
    </source>
</evidence>
<evidence type="ECO:0000313" key="1">
    <source>
        <dbReference type="EMBL" id="SKA04798.1"/>
    </source>
</evidence>
<dbReference type="STRING" id="28122.SAMN02745108_02342"/>
<proteinExistence type="predicted"/>
<reference evidence="1 2" key="1">
    <citation type="submission" date="2017-02" db="EMBL/GenBank/DDBJ databases">
        <authorList>
            <person name="Peterson S.W."/>
        </authorList>
    </citation>
    <scope>NUCLEOTIDE SEQUENCE [LARGE SCALE GENOMIC DNA]</scope>
    <source>
        <strain evidence="1 2">ATCC 43854</strain>
    </source>
</reference>